<evidence type="ECO:0000256" key="5">
    <source>
        <dbReference type="ARBA" id="ARBA00023212"/>
    </source>
</evidence>
<comment type="subcellular location">
    <subcellularLocation>
        <location evidence="1">Cytoplasm</location>
        <location evidence="1">Cytoskeleton</location>
    </subcellularLocation>
</comment>
<dbReference type="Pfam" id="PF00235">
    <property type="entry name" value="Profilin"/>
    <property type="match status" value="1"/>
</dbReference>
<dbReference type="SUPFAM" id="SSF55770">
    <property type="entry name" value="Profilin (actin-binding protein)"/>
    <property type="match status" value="1"/>
</dbReference>
<dbReference type="EMBL" id="BEYU01000017">
    <property type="protein sequence ID" value="GBG25945.1"/>
    <property type="molecule type" value="Genomic_DNA"/>
</dbReference>
<evidence type="ECO:0000256" key="3">
    <source>
        <dbReference type="ARBA" id="ARBA00022490"/>
    </source>
</evidence>
<dbReference type="GO" id="GO:0003785">
    <property type="term" value="F:actin monomer binding"/>
    <property type="evidence" value="ECO:0007669"/>
    <property type="project" value="TreeGrafter"/>
</dbReference>
<dbReference type="Proteomes" id="UP000241890">
    <property type="component" value="Unassembled WGS sequence"/>
</dbReference>
<evidence type="ECO:0000313" key="8">
    <source>
        <dbReference type="Proteomes" id="UP000241890"/>
    </source>
</evidence>
<keyword evidence="5" id="KW-0206">Cytoskeleton</keyword>
<evidence type="ECO:0000256" key="2">
    <source>
        <dbReference type="ARBA" id="ARBA00010058"/>
    </source>
</evidence>
<dbReference type="InterPro" id="IPR048278">
    <property type="entry name" value="PFN"/>
</dbReference>
<gene>
    <name evidence="7" type="ORF">FCC1311_021652</name>
</gene>
<evidence type="ECO:0000256" key="1">
    <source>
        <dbReference type="ARBA" id="ARBA00004245"/>
    </source>
</evidence>
<organism evidence="7 8">
    <name type="scientific">Hondaea fermentalgiana</name>
    <dbReference type="NCBI Taxonomy" id="2315210"/>
    <lineage>
        <taxon>Eukaryota</taxon>
        <taxon>Sar</taxon>
        <taxon>Stramenopiles</taxon>
        <taxon>Bigyra</taxon>
        <taxon>Labyrinthulomycetes</taxon>
        <taxon>Thraustochytrida</taxon>
        <taxon>Thraustochytriidae</taxon>
        <taxon>Hondaea</taxon>
    </lineage>
</organism>
<proteinExistence type="inferred from homology"/>
<sequence>MGTTATWQQYLETQLTDTGNVNEALMIGKQDAAVWAGTPEFLPRQYEGVVTQDDGTEAKQTINEAVILVTIAQTLRKPAEGLRCNGVKYMPVRTYPNGSADDGLATMYFKKPKGGGCLVVTNQSLILGTFDEAKGQTGAACNYAVEALGRYLYQAGY</sequence>
<evidence type="ECO:0000313" key="7">
    <source>
        <dbReference type="EMBL" id="GBG25945.1"/>
    </source>
</evidence>
<comment type="similarity">
    <text evidence="2 6">Belongs to the profilin family.</text>
</comment>
<keyword evidence="3" id="KW-0963">Cytoplasm</keyword>
<dbReference type="OrthoDB" id="184514at2759"/>
<dbReference type="CDD" id="cd00148">
    <property type="entry name" value="PROF"/>
    <property type="match status" value="1"/>
</dbReference>
<name>A0A2R5G5Y6_9STRA</name>
<dbReference type="SMART" id="SM00392">
    <property type="entry name" value="PROF"/>
    <property type="match status" value="1"/>
</dbReference>
<keyword evidence="8" id="KW-1185">Reference proteome</keyword>
<dbReference type="Gene3D" id="3.30.450.30">
    <property type="entry name" value="Dynein light chain 2a, cytoplasmic"/>
    <property type="match status" value="1"/>
</dbReference>
<evidence type="ECO:0000256" key="6">
    <source>
        <dbReference type="RuleBase" id="RU003909"/>
    </source>
</evidence>
<dbReference type="InterPro" id="IPR036140">
    <property type="entry name" value="PFN_sf"/>
</dbReference>
<dbReference type="PANTHER" id="PTHR11604:SF0">
    <property type="entry name" value="PROFILIN"/>
    <property type="match status" value="1"/>
</dbReference>
<dbReference type="GO" id="GO:0005856">
    <property type="term" value="C:cytoskeleton"/>
    <property type="evidence" value="ECO:0007669"/>
    <property type="project" value="UniProtKB-SubCell"/>
</dbReference>
<dbReference type="InParanoid" id="A0A2R5G5Y6"/>
<dbReference type="PANTHER" id="PTHR11604">
    <property type="entry name" value="PROFILIN"/>
    <property type="match status" value="1"/>
</dbReference>
<evidence type="ECO:0000256" key="4">
    <source>
        <dbReference type="ARBA" id="ARBA00023203"/>
    </source>
</evidence>
<accession>A0A2R5G5Y6</accession>
<keyword evidence="4 6" id="KW-0009">Actin-binding</keyword>
<reference evidence="7 8" key="1">
    <citation type="submission" date="2017-12" db="EMBL/GenBank/DDBJ databases">
        <title>Sequencing, de novo assembly and annotation of complete genome of a new Thraustochytrid species, strain FCC1311.</title>
        <authorList>
            <person name="Sedici K."/>
            <person name="Godart F."/>
            <person name="Aiese Cigliano R."/>
            <person name="Sanseverino W."/>
            <person name="Barakat M."/>
            <person name="Ortet P."/>
            <person name="Marechal E."/>
            <person name="Cagnac O."/>
            <person name="Amato A."/>
        </authorList>
    </citation>
    <scope>NUCLEOTIDE SEQUENCE [LARGE SCALE GENOMIC DNA]</scope>
</reference>
<dbReference type="PRINTS" id="PR00392">
    <property type="entry name" value="PROFILIN"/>
</dbReference>
<comment type="caution">
    <text evidence="7">The sequence shown here is derived from an EMBL/GenBank/DDBJ whole genome shotgun (WGS) entry which is preliminary data.</text>
</comment>
<dbReference type="AlphaFoldDB" id="A0A2R5G5Y6"/>
<dbReference type="GO" id="GO:0005938">
    <property type="term" value="C:cell cortex"/>
    <property type="evidence" value="ECO:0007669"/>
    <property type="project" value="TreeGrafter"/>
</dbReference>
<protein>
    <recommendedName>
        <fullName evidence="6">Profilin</fullName>
    </recommendedName>
</protein>
<dbReference type="InterPro" id="IPR005455">
    <property type="entry name" value="PFN_euk"/>
</dbReference>